<dbReference type="SUPFAM" id="SSF51735">
    <property type="entry name" value="NAD(P)-binding Rossmann-fold domains"/>
    <property type="match status" value="1"/>
</dbReference>
<dbReference type="Proteomes" id="UP001499924">
    <property type="component" value="Unassembled WGS sequence"/>
</dbReference>
<dbReference type="Pfam" id="PF00106">
    <property type="entry name" value="adh_short"/>
    <property type="match status" value="1"/>
</dbReference>
<comment type="caution">
    <text evidence="5">The sequence shown here is derived from an EMBL/GenBank/DDBJ whole genome shotgun (WGS) entry which is preliminary data.</text>
</comment>
<feature type="domain" description="Ketoreductase" evidence="4">
    <location>
        <begin position="17"/>
        <end position="196"/>
    </location>
</feature>
<gene>
    <name evidence="5" type="ORF">GCM10010531_25990</name>
</gene>
<dbReference type="Gene3D" id="3.40.50.720">
    <property type="entry name" value="NAD(P)-binding Rossmann-like Domain"/>
    <property type="match status" value="1"/>
</dbReference>
<evidence type="ECO:0000313" key="6">
    <source>
        <dbReference type="Proteomes" id="UP001499924"/>
    </source>
</evidence>
<dbReference type="InterPro" id="IPR036291">
    <property type="entry name" value="NAD(P)-bd_dom_sf"/>
</dbReference>
<dbReference type="CDD" id="cd05233">
    <property type="entry name" value="SDR_c"/>
    <property type="match status" value="1"/>
</dbReference>
<dbReference type="InterPro" id="IPR020904">
    <property type="entry name" value="Sc_DH/Rdtase_CS"/>
</dbReference>
<sequence>MGFSLRRQRPRTSLAGKSVLITGAARGIGAELARKAAARGARVALVGLEPEQLARVADELGPEHLWVETDVTDPAALQAAVQRTVDTFGGLDIVVANAGIAPLTTVMTSSAHALARTIEVNLIGAMLTTHAALPEIAKRKGHVLLISSAAAFTVLPGMSAYCAAKAGVERFGDALRLEVAYRGVTVASAHPTWIDTDMVRDTEAALPTFARTRKELPGPLGAFTSVEACAEALVENLETRGRRVFVPGSVGVVSALRQLVTGVVAEKVAMKVSAKRVPQLERDIAALNGQEFGKNSVGAQAKANPAA</sequence>
<protein>
    <submittedName>
        <fullName evidence="5">SDR family oxidoreductase</fullName>
    </submittedName>
</protein>
<evidence type="ECO:0000256" key="1">
    <source>
        <dbReference type="ARBA" id="ARBA00006484"/>
    </source>
</evidence>
<keyword evidence="6" id="KW-1185">Reference proteome</keyword>
<dbReference type="SMART" id="SM00822">
    <property type="entry name" value="PKS_KR"/>
    <property type="match status" value="1"/>
</dbReference>
<dbReference type="InterPro" id="IPR002347">
    <property type="entry name" value="SDR_fam"/>
</dbReference>
<dbReference type="PROSITE" id="PS00061">
    <property type="entry name" value="ADH_SHORT"/>
    <property type="match status" value="1"/>
</dbReference>
<evidence type="ECO:0000313" key="5">
    <source>
        <dbReference type="EMBL" id="GAA3171396.1"/>
    </source>
</evidence>
<proteinExistence type="inferred from homology"/>
<accession>A0ABP6P8H1</accession>
<evidence type="ECO:0000256" key="2">
    <source>
        <dbReference type="ARBA" id="ARBA00023002"/>
    </source>
</evidence>
<dbReference type="EMBL" id="BAAAVV010000005">
    <property type="protein sequence ID" value="GAA3171396.1"/>
    <property type="molecule type" value="Genomic_DNA"/>
</dbReference>
<dbReference type="RefSeq" id="WP_344689332.1">
    <property type="nucleotide sequence ID" value="NZ_BAAAVV010000005.1"/>
</dbReference>
<evidence type="ECO:0000256" key="3">
    <source>
        <dbReference type="RuleBase" id="RU000363"/>
    </source>
</evidence>
<dbReference type="PANTHER" id="PTHR44196">
    <property type="entry name" value="DEHYDROGENASE/REDUCTASE SDR FAMILY MEMBER 7B"/>
    <property type="match status" value="1"/>
</dbReference>
<reference evidence="6" key="1">
    <citation type="journal article" date="2019" name="Int. J. Syst. Evol. Microbiol.">
        <title>The Global Catalogue of Microorganisms (GCM) 10K type strain sequencing project: providing services to taxonomists for standard genome sequencing and annotation.</title>
        <authorList>
            <consortium name="The Broad Institute Genomics Platform"/>
            <consortium name="The Broad Institute Genome Sequencing Center for Infectious Disease"/>
            <person name="Wu L."/>
            <person name="Ma J."/>
        </authorList>
    </citation>
    <scope>NUCLEOTIDE SEQUENCE [LARGE SCALE GENOMIC DNA]</scope>
    <source>
        <strain evidence="6">JCM 15614</strain>
    </source>
</reference>
<dbReference type="InterPro" id="IPR057326">
    <property type="entry name" value="KR_dom"/>
</dbReference>
<dbReference type="PRINTS" id="PR00081">
    <property type="entry name" value="GDHRDH"/>
</dbReference>
<comment type="similarity">
    <text evidence="1 3">Belongs to the short-chain dehydrogenases/reductases (SDR) family.</text>
</comment>
<dbReference type="PANTHER" id="PTHR44196:SF1">
    <property type="entry name" value="DEHYDROGENASE_REDUCTASE SDR FAMILY MEMBER 7B"/>
    <property type="match status" value="1"/>
</dbReference>
<name>A0ABP6P8H1_9ACTN</name>
<evidence type="ECO:0000259" key="4">
    <source>
        <dbReference type="SMART" id="SM00822"/>
    </source>
</evidence>
<dbReference type="PRINTS" id="PR00080">
    <property type="entry name" value="SDRFAMILY"/>
</dbReference>
<organism evidence="5 6">
    <name type="scientific">Blastococcus jejuensis</name>
    <dbReference type="NCBI Taxonomy" id="351224"/>
    <lineage>
        <taxon>Bacteria</taxon>
        <taxon>Bacillati</taxon>
        <taxon>Actinomycetota</taxon>
        <taxon>Actinomycetes</taxon>
        <taxon>Geodermatophilales</taxon>
        <taxon>Geodermatophilaceae</taxon>
        <taxon>Blastococcus</taxon>
    </lineage>
</organism>
<keyword evidence="2" id="KW-0560">Oxidoreductase</keyword>
<dbReference type="NCBIfam" id="NF004526">
    <property type="entry name" value="PRK05872.1"/>
    <property type="match status" value="1"/>
</dbReference>